<dbReference type="InParanoid" id="F5YDT0"/>
<proteinExistence type="predicted"/>
<reference evidence="1 2" key="2">
    <citation type="journal article" date="2011" name="ISME J.">
        <title>RNA-seq reveals cooperative metabolic interactions between two termite-gut spirochete species in co-culture.</title>
        <authorList>
            <person name="Rosenthal A.Z."/>
            <person name="Matson E.G."/>
            <person name="Eldar A."/>
            <person name="Leadbetter J.R."/>
        </authorList>
    </citation>
    <scope>NUCLEOTIDE SEQUENCE [LARGE SCALE GENOMIC DNA]</scope>
    <source>
        <strain evidence="2">ATCC BAA-888 / DSM 13862 / ZAS-9</strain>
    </source>
</reference>
<evidence type="ECO:0000313" key="2">
    <source>
        <dbReference type="Proteomes" id="UP000009222"/>
    </source>
</evidence>
<organism evidence="1 2">
    <name type="scientific">Leadbettera azotonutricia (strain ATCC BAA-888 / DSM 13862 / ZAS-9)</name>
    <name type="common">Treponema azotonutricium</name>
    <dbReference type="NCBI Taxonomy" id="545695"/>
    <lineage>
        <taxon>Bacteria</taxon>
        <taxon>Pseudomonadati</taxon>
        <taxon>Spirochaetota</taxon>
        <taxon>Spirochaetia</taxon>
        <taxon>Spirochaetales</taxon>
        <taxon>Breznakiellaceae</taxon>
        <taxon>Leadbettera</taxon>
    </lineage>
</organism>
<protein>
    <submittedName>
        <fullName evidence="1">Uncharacterized protein</fullName>
    </submittedName>
</protein>
<dbReference type="KEGG" id="taz:TREAZ_2684"/>
<reference evidence="2" key="1">
    <citation type="submission" date="2009-12" db="EMBL/GenBank/DDBJ databases">
        <title>Complete sequence of Treponema azotonutricium strain ZAS-9.</title>
        <authorList>
            <person name="Tetu S.G."/>
            <person name="Matson E."/>
            <person name="Ren Q."/>
            <person name="Seshadri R."/>
            <person name="Elbourne L."/>
            <person name="Hassan K.A."/>
            <person name="Durkin A."/>
            <person name="Radune D."/>
            <person name="Mohamoud Y."/>
            <person name="Shay R."/>
            <person name="Jin S."/>
            <person name="Zhang X."/>
            <person name="Lucey K."/>
            <person name="Ballor N.R."/>
            <person name="Ottesen E."/>
            <person name="Rosenthal R."/>
            <person name="Allen A."/>
            <person name="Leadbetter J.R."/>
            <person name="Paulsen I.T."/>
        </authorList>
    </citation>
    <scope>NUCLEOTIDE SEQUENCE [LARGE SCALE GENOMIC DNA]</scope>
    <source>
        <strain evidence="2">ATCC BAA-888 / DSM 13862 / ZAS-9</strain>
    </source>
</reference>
<dbReference type="AlphaFoldDB" id="F5YDT0"/>
<accession>F5YDT0</accession>
<dbReference type="Proteomes" id="UP000009222">
    <property type="component" value="Chromosome"/>
</dbReference>
<dbReference type="STRING" id="545695.TREAZ_2684"/>
<evidence type="ECO:0000313" key="1">
    <source>
        <dbReference type="EMBL" id="AEF83177.1"/>
    </source>
</evidence>
<dbReference type="HOGENOM" id="CLU_2902962_0_0_12"/>
<keyword evidence="2" id="KW-1185">Reference proteome</keyword>
<sequence length="62" mass="6565">MPLELISTCITTVYHKNEPGAKGGREALPNHPIQSIQAMIQVDGNIEPGKHGGKFAGQKALA</sequence>
<dbReference type="EMBL" id="CP001841">
    <property type="protein sequence ID" value="AEF83177.1"/>
    <property type="molecule type" value="Genomic_DNA"/>
</dbReference>
<name>F5YDT0_LEAAZ</name>
<gene>
    <name evidence="1" type="ordered locus">TREAZ_2684</name>
</gene>